<organism evidence="3 4">
    <name type="scientific">Leptospira yasudae</name>
    <dbReference type="NCBI Taxonomy" id="2202201"/>
    <lineage>
        <taxon>Bacteria</taxon>
        <taxon>Pseudomonadati</taxon>
        <taxon>Spirochaetota</taxon>
        <taxon>Spirochaetia</taxon>
        <taxon>Leptospirales</taxon>
        <taxon>Leptospiraceae</taxon>
        <taxon>Leptospira</taxon>
    </lineage>
</organism>
<gene>
    <name evidence="3" type="ORF">EHQ83_16495</name>
</gene>
<dbReference type="GO" id="GO:0046872">
    <property type="term" value="F:metal ion binding"/>
    <property type="evidence" value="ECO:0007669"/>
    <property type="project" value="UniProtKB-KW"/>
</dbReference>
<proteinExistence type="predicted"/>
<dbReference type="Pfam" id="PF00383">
    <property type="entry name" value="dCMP_cyt_deam_1"/>
    <property type="match status" value="1"/>
</dbReference>
<dbReference type="GO" id="GO:0002100">
    <property type="term" value="P:tRNA wobble adenosine to inosine editing"/>
    <property type="evidence" value="ECO:0007669"/>
    <property type="project" value="InterPro"/>
</dbReference>
<dbReference type="InterPro" id="IPR002125">
    <property type="entry name" value="CMP_dCMP_dom"/>
</dbReference>
<dbReference type="GO" id="GO:0052717">
    <property type="term" value="F:tRNA-specific adenosine-34 deaminase activity"/>
    <property type="evidence" value="ECO:0007669"/>
    <property type="project" value="UniProtKB-EC"/>
</dbReference>
<protein>
    <submittedName>
        <fullName evidence="3">Nucleoside deaminase</fullName>
    </submittedName>
</protein>
<reference evidence="3 4" key="1">
    <citation type="journal article" date="2019" name="PLoS Negl. Trop. Dis.">
        <title>Revisiting the worldwide diversity of Leptospira species in the environment.</title>
        <authorList>
            <person name="Vincent A.T."/>
            <person name="Schiettekatte O."/>
            <person name="Bourhy P."/>
            <person name="Veyrier F.J."/>
            <person name="Picardeau M."/>
        </authorList>
    </citation>
    <scope>NUCLEOTIDE SEQUENCE [LARGE SCALE GENOMIC DNA]</scope>
    <source>
        <strain evidence="3 4">201702445</strain>
    </source>
</reference>
<dbReference type="EMBL" id="RQGM01000068">
    <property type="protein sequence ID" value="TGL80809.1"/>
    <property type="molecule type" value="Genomic_DNA"/>
</dbReference>
<dbReference type="SUPFAM" id="SSF53927">
    <property type="entry name" value="Cytidine deaminase-like"/>
    <property type="match status" value="1"/>
</dbReference>
<dbReference type="Proteomes" id="UP000297613">
    <property type="component" value="Unassembled WGS sequence"/>
</dbReference>
<dbReference type="CDD" id="cd01285">
    <property type="entry name" value="nucleoside_deaminase"/>
    <property type="match status" value="1"/>
</dbReference>
<feature type="region of interest" description="Disordered" evidence="1">
    <location>
        <begin position="1"/>
        <end position="26"/>
    </location>
</feature>
<evidence type="ECO:0000313" key="4">
    <source>
        <dbReference type="Proteomes" id="UP000297613"/>
    </source>
</evidence>
<dbReference type="AlphaFoldDB" id="A0A6N4QV55"/>
<evidence type="ECO:0000256" key="1">
    <source>
        <dbReference type="SAM" id="MobiDB-lite"/>
    </source>
</evidence>
<sequence>MRGSLNDKNPLPNQRNLSARKHAEKENSDLEIEDSILPDFIQRMENLVLHAGEEIPSFTRIYHKHELVCETFNEVEKNRDSSFHSEILCIRDAKEKLKTRYLSDCILITSLEPCLMCAGTILLSRIPKVIYLLPAKQGEGISSLSIETIYSRNFFPELVCIPAEISKNAFKSFFKARRKKFN</sequence>
<dbReference type="Gene3D" id="3.40.140.10">
    <property type="entry name" value="Cytidine Deaminase, domain 2"/>
    <property type="match status" value="1"/>
</dbReference>
<comment type="caution">
    <text evidence="3">The sequence shown here is derived from an EMBL/GenBank/DDBJ whole genome shotgun (WGS) entry which is preliminary data.</text>
</comment>
<dbReference type="PROSITE" id="PS51747">
    <property type="entry name" value="CYT_DCMP_DEAMINASES_2"/>
    <property type="match status" value="1"/>
</dbReference>
<evidence type="ECO:0000313" key="3">
    <source>
        <dbReference type="EMBL" id="TGL80809.1"/>
    </source>
</evidence>
<accession>A0A6N4QV55</accession>
<dbReference type="InterPro" id="IPR016193">
    <property type="entry name" value="Cytidine_deaminase-like"/>
</dbReference>
<name>A0A6N4QV55_9LEPT</name>
<dbReference type="PANTHER" id="PTHR11079:SF202">
    <property type="entry name" value="TRNA-SPECIFIC ADENOSINE DEAMINASE"/>
    <property type="match status" value="1"/>
</dbReference>
<dbReference type="PANTHER" id="PTHR11079">
    <property type="entry name" value="CYTOSINE DEAMINASE FAMILY MEMBER"/>
    <property type="match status" value="1"/>
</dbReference>
<feature type="domain" description="CMP/dCMP-type deaminase" evidence="2">
    <location>
        <begin position="42"/>
        <end position="144"/>
    </location>
</feature>
<evidence type="ECO:0000259" key="2">
    <source>
        <dbReference type="PROSITE" id="PS51747"/>
    </source>
</evidence>